<dbReference type="InterPro" id="IPR028082">
    <property type="entry name" value="Peripla_BP_I"/>
</dbReference>
<protein>
    <submittedName>
        <fullName evidence="5">LacI family DNA-binding transcriptional regulator</fullName>
    </submittedName>
</protein>
<reference evidence="5 6" key="1">
    <citation type="submission" date="2023-08" db="EMBL/GenBank/DDBJ databases">
        <title>Microbacterium aquilitoris sp. nov. and Microbacterium gwkjibeachense sp. nov., isolated from beach.</title>
        <authorList>
            <person name="Lee S.D."/>
            <person name="Yang H."/>
            <person name="Kim I."/>
        </authorList>
    </citation>
    <scope>NUCLEOTIDE SEQUENCE [LARGE SCALE GENOMIC DNA]</scope>
    <source>
        <strain evidence="5 6">KSW4-11</strain>
    </source>
</reference>
<dbReference type="Proteomes" id="UP001251849">
    <property type="component" value="Unassembled WGS sequence"/>
</dbReference>
<proteinExistence type="predicted"/>
<evidence type="ECO:0000313" key="6">
    <source>
        <dbReference type="Proteomes" id="UP001251849"/>
    </source>
</evidence>
<dbReference type="SUPFAM" id="SSF53822">
    <property type="entry name" value="Periplasmic binding protein-like I"/>
    <property type="match status" value="1"/>
</dbReference>
<keyword evidence="1" id="KW-0805">Transcription regulation</keyword>
<dbReference type="Pfam" id="PF13377">
    <property type="entry name" value="Peripla_BP_3"/>
    <property type="match status" value="1"/>
</dbReference>
<keyword evidence="6" id="KW-1185">Reference proteome</keyword>
<evidence type="ECO:0000256" key="3">
    <source>
        <dbReference type="ARBA" id="ARBA00023163"/>
    </source>
</evidence>
<accession>A0ABU3G9A9</accession>
<organism evidence="5 6">
    <name type="scientific">Microbacterium gawkjiense</name>
    <dbReference type="NCBI Taxonomy" id="3067309"/>
    <lineage>
        <taxon>Bacteria</taxon>
        <taxon>Bacillati</taxon>
        <taxon>Actinomycetota</taxon>
        <taxon>Actinomycetes</taxon>
        <taxon>Micrococcales</taxon>
        <taxon>Microbacteriaceae</taxon>
        <taxon>Microbacterium</taxon>
    </lineage>
</organism>
<evidence type="ECO:0000256" key="1">
    <source>
        <dbReference type="ARBA" id="ARBA00023015"/>
    </source>
</evidence>
<feature type="domain" description="Transcriptional regulator LacI/GalR-like sensor" evidence="4">
    <location>
        <begin position="128"/>
        <end position="258"/>
    </location>
</feature>
<dbReference type="InterPro" id="IPR046335">
    <property type="entry name" value="LacI/GalR-like_sensor"/>
</dbReference>
<gene>
    <name evidence="5" type="ORF">Q9S71_06065</name>
</gene>
<keyword evidence="3" id="KW-0804">Transcription</keyword>
<dbReference type="PANTHER" id="PTHR30146">
    <property type="entry name" value="LACI-RELATED TRANSCRIPTIONAL REPRESSOR"/>
    <property type="match status" value="1"/>
</dbReference>
<evidence type="ECO:0000259" key="4">
    <source>
        <dbReference type="Pfam" id="PF13377"/>
    </source>
</evidence>
<keyword evidence="2 5" id="KW-0238">DNA-binding</keyword>
<evidence type="ECO:0000313" key="5">
    <source>
        <dbReference type="EMBL" id="MDT3316384.1"/>
    </source>
</evidence>
<dbReference type="GO" id="GO:0003677">
    <property type="term" value="F:DNA binding"/>
    <property type="evidence" value="ECO:0007669"/>
    <property type="project" value="UniProtKB-KW"/>
</dbReference>
<name>A0ABU3G9A9_9MICO</name>
<dbReference type="Gene3D" id="3.40.50.2300">
    <property type="match status" value="2"/>
</dbReference>
<dbReference type="EMBL" id="JAUZVV010000001">
    <property type="protein sequence ID" value="MDT3316384.1"/>
    <property type="molecule type" value="Genomic_DNA"/>
</dbReference>
<dbReference type="PANTHER" id="PTHR30146:SF155">
    <property type="entry name" value="ALANINE RACEMASE"/>
    <property type="match status" value="1"/>
</dbReference>
<dbReference type="RefSeq" id="WP_311861168.1">
    <property type="nucleotide sequence ID" value="NZ_JAUZVV010000001.1"/>
</dbReference>
<comment type="caution">
    <text evidence="5">The sequence shown here is derived from an EMBL/GenBank/DDBJ whole genome shotgun (WGS) entry which is preliminary data.</text>
</comment>
<evidence type="ECO:0000256" key="2">
    <source>
        <dbReference type="ARBA" id="ARBA00023125"/>
    </source>
</evidence>
<sequence length="288" mass="31382">MSDEDSRGRADRWAVGMALVRPSRDLQAESYSQELIAGLDEAITRAGGTFIVKVVPDEAAERATYQQWAEDGRIRSVVIEELTITDTRRPLLEEYGLEVTVLGDRVFAGDWPVIWNDHAAAMKLAMDAMQDLGHRSVARVSGPLHFHHSAARSSAFFALGAARALVVTEAVGDYSRQSGVKAVRELFNVEEPPTAIIFDNDLMALGGLAEITGRGLRVPEDVSIVAWDDSVRCQMSIPPLAALSHDVHEIGESAGEAASVARHGRVIRKESPRPIFLPRASVGPPRTR</sequence>
<dbReference type="CDD" id="cd06267">
    <property type="entry name" value="PBP1_LacI_sugar_binding-like"/>
    <property type="match status" value="1"/>
</dbReference>